<dbReference type="OrthoDB" id="9802264at2"/>
<keyword evidence="8" id="KW-1003">Cell membrane</keyword>
<dbReference type="EMBL" id="AZFE01000032">
    <property type="protein sequence ID" value="KRL54920.1"/>
    <property type="molecule type" value="Genomic_DNA"/>
</dbReference>
<dbReference type="AlphaFoldDB" id="A0A0R1RNN1"/>
<dbReference type="SMART" id="SM00382">
    <property type="entry name" value="AAA"/>
    <property type="match status" value="1"/>
</dbReference>
<organism evidence="11 12">
    <name type="scientific">Paucilactobacillus oligofermentans DSM 15707 = LMG 22743</name>
    <dbReference type="NCBI Taxonomy" id="1423778"/>
    <lineage>
        <taxon>Bacteria</taxon>
        <taxon>Bacillati</taxon>
        <taxon>Bacillota</taxon>
        <taxon>Bacilli</taxon>
        <taxon>Lactobacillales</taxon>
        <taxon>Lactobacillaceae</taxon>
        <taxon>Paucilactobacillus</taxon>
    </lineage>
</organism>
<keyword evidence="3" id="KW-0677">Repeat</keyword>
<dbReference type="GO" id="GO:0015418">
    <property type="term" value="F:ABC-type quaternary ammonium compound transporting activity"/>
    <property type="evidence" value="ECO:0007669"/>
    <property type="project" value="UniProtKB-EC"/>
</dbReference>
<dbReference type="PROSITE" id="PS50893">
    <property type="entry name" value="ABC_TRANSPORTER_2"/>
    <property type="match status" value="1"/>
</dbReference>
<dbReference type="PROSITE" id="PS51371">
    <property type="entry name" value="CBS"/>
    <property type="match status" value="2"/>
</dbReference>
<comment type="subunit">
    <text evidence="8">The complex is probably composed of two ATP-binding proteins, two transmembrane proteins and a solute-binding protein.</text>
</comment>
<dbReference type="RefSeq" id="WP_057890632.1">
    <property type="nucleotide sequence ID" value="NZ_AZFE01000032.1"/>
</dbReference>
<dbReference type="GO" id="GO:0006865">
    <property type="term" value="P:amino acid transport"/>
    <property type="evidence" value="ECO:0007669"/>
    <property type="project" value="UniProtKB-UniRule"/>
</dbReference>
<name>A0A0R1RNN1_9LACO</name>
<dbReference type="KEGG" id="lol:LACOL_0857"/>
<reference evidence="11 12" key="1">
    <citation type="journal article" date="2015" name="Genome Announc.">
        <title>Expanding the biotechnology potential of lactobacilli through comparative genomics of 213 strains and associated genera.</title>
        <authorList>
            <person name="Sun Z."/>
            <person name="Harris H.M."/>
            <person name="McCann A."/>
            <person name="Guo C."/>
            <person name="Argimon S."/>
            <person name="Zhang W."/>
            <person name="Yang X."/>
            <person name="Jeffery I.B."/>
            <person name="Cooney J.C."/>
            <person name="Kagawa T.F."/>
            <person name="Liu W."/>
            <person name="Song Y."/>
            <person name="Salvetti E."/>
            <person name="Wrobel A."/>
            <person name="Rasinkangas P."/>
            <person name="Parkhill J."/>
            <person name="Rea M.C."/>
            <person name="O'Sullivan O."/>
            <person name="Ritari J."/>
            <person name="Douillard F.P."/>
            <person name="Paul Ross R."/>
            <person name="Yang R."/>
            <person name="Briner A.E."/>
            <person name="Felis G.E."/>
            <person name="de Vos W.M."/>
            <person name="Barrangou R."/>
            <person name="Klaenhammer T.R."/>
            <person name="Caufield P.W."/>
            <person name="Cui Y."/>
            <person name="Zhang H."/>
            <person name="O'Toole P.W."/>
        </authorList>
    </citation>
    <scope>NUCLEOTIDE SEQUENCE [LARGE SCALE GENOMIC DNA]</scope>
    <source>
        <strain evidence="11 12">DSM 15707</strain>
    </source>
</reference>
<dbReference type="InterPro" id="IPR027417">
    <property type="entry name" value="P-loop_NTPase"/>
</dbReference>
<dbReference type="GO" id="GO:0031460">
    <property type="term" value="P:glycine betaine transport"/>
    <property type="evidence" value="ECO:0007669"/>
    <property type="project" value="InterPro"/>
</dbReference>
<keyword evidence="6 7" id="KW-0129">CBS domain</keyword>
<dbReference type="STRING" id="1423778.FC70_GL001722"/>
<protein>
    <recommendedName>
        <fullName evidence="8">Quaternary amine transport ATP-binding protein</fullName>
        <ecNumber evidence="8">7.6.2.9</ecNumber>
    </recommendedName>
</protein>
<evidence type="ECO:0000256" key="6">
    <source>
        <dbReference type="ARBA" id="ARBA00023122"/>
    </source>
</evidence>
<dbReference type="Pfam" id="PF00005">
    <property type="entry name" value="ABC_tran"/>
    <property type="match status" value="1"/>
</dbReference>
<comment type="similarity">
    <text evidence="1 8">Belongs to the ABC transporter superfamily.</text>
</comment>
<dbReference type="NCBIfam" id="TIGR01186">
    <property type="entry name" value="proV"/>
    <property type="match status" value="1"/>
</dbReference>
<evidence type="ECO:0000256" key="5">
    <source>
        <dbReference type="ARBA" id="ARBA00022840"/>
    </source>
</evidence>
<dbReference type="Gene3D" id="3.40.50.300">
    <property type="entry name" value="P-loop containing nucleotide triphosphate hydrolases"/>
    <property type="match status" value="1"/>
</dbReference>
<sequence>MLLSLEHLHKEYPGHKVAVNDVSLDIEAGEFVCFIGTSGSGKTTVLRMINRMLMQTSGTILINGEDTSKLDPVKLRRKLGYVIQNIGLMPHMTIRENITLVPKLLKWSQEKRNTKAVELIKLAQLPEEFLDRYPSELSGGQQQRIGVVRAFAADQDIILMDEPFGALDPITRESLQDLVQDLQQRLGKTFIFVTHDMDEALKLATKVVIMDGGEVMQIDSPENILKHPANDFVTNLIGEERLIQARPSVTSVGQIMLKSPIYITQDQPLPVALKTMHKSRVDTLLVTSDNRELRGVLDIETLNDEFNSGKTVGDIMDDKVFYVFEQSIVRDTVNRILKLGYKNVPVVNKDRQLVGIVTRATIVDMVYNALWSQDEDANDQTQIGNKEADIDD</sequence>
<feature type="domain" description="CBS" evidence="10">
    <location>
        <begin position="316"/>
        <end position="375"/>
    </location>
</feature>
<evidence type="ECO:0000256" key="3">
    <source>
        <dbReference type="ARBA" id="ARBA00022737"/>
    </source>
</evidence>
<accession>A0A0R1RNN1</accession>
<dbReference type="GO" id="GO:0005524">
    <property type="term" value="F:ATP binding"/>
    <property type="evidence" value="ECO:0007669"/>
    <property type="project" value="UniProtKB-UniRule"/>
</dbReference>
<keyword evidence="2 8" id="KW-0813">Transport</keyword>
<dbReference type="Pfam" id="PF00571">
    <property type="entry name" value="CBS"/>
    <property type="match status" value="2"/>
</dbReference>
<dbReference type="SMART" id="SM00116">
    <property type="entry name" value="CBS"/>
    <property type="match status" value="2"/>
</dbReference>
<feature type="domain" description="CBS" evidence="10">
    <location>
        <begin position="256"/>
        <end position="312"/>
    </location>
</feature>
<keyword evidence="8" id="KW-0997">Cell inner membrane</keyword>
<dbReference type="GO" id="GO:0016887">
    <property type="term" value="F:ATP hydrolysis activity"/>
    <property type="evidence" value="ECO:0007669"/>
    <property type="project" value="UniProtKB-UniRule"/>
</dbReference>
<gene>
    <name evidence="11" type="ORF">FC70_GL001722</name>
</gene>
<dbReference type="SUPFAM" id="SSF54631">
    <property type="entry name" value="CBS-domain pair"/>
    <property type="match status" value="1"/>
</dbReference>
<evidence type="ECO:0000313" key="12">
    <source>
        <dbReference type="Proteomes" id="UP000051697"/>
    </source>
</evidence>
<evidence type="ECO:0000313" key="11">
    <source>
        <dbReference type="EMBL" id="KRL54920.1"/>
    </source>
</evidence>
<dbReference type="FunFam" id="3.40.50.300:FF:000425">
    <property type="entry name" value="Probable ABC transporter, ATP-binding subunit"/>
    <property type="match status" value="1"/>
</dbReference>
<comment type="caution">
    <text evidence="11">The sequence shown here is derived from an EMBL/GenBank/DDBJ whole genome shotgun (WGS) entry which is preliminary data.</text>
</comment>
<evidence type="ECO:0000259" key="10">
    <source>
        <dbReference type="PROSITE" id="PS51371"/>
    </source>
</evidence>
<dbReference type="InterPro" id="IPR003439">
    <property type="entry name" value="ABC_transporter-like_ATP-bd"/>
</dbReference>
<proteinExistence type="inferred from homology"/>
<dbReference type="Gene3D" id="3.10.580.10">
    <property type="entry name" value="CBS-domain"/>
    <property type="match status" value="1"/>
</dbReference>
<comment type="subcellular location">
    <subcellularLocation>
        <location evidence="8">Cell inner membrane</location>
        <topology evidence="8">Peripheral membrane protein</topology>
    </subcellularLocation>
</comment>
<keyword evidence="4 8" id="KW-0547">Nucleotide-binding</keyword>
<evidence type="ECO:0000256" key="7">
    <source>
        <dbReference type="PROSITE-ProRule" id="PRU00703"/>
    </source>
</evidence>
<dbReference type="InterPro" id="IPR046342">
    <property type="entry name" value="CBS_dom_sf"/>
</dbReference>
<dbReference type="InterPro" id="IPR017871">
    <property type="entry name" value="ABC_transporter-like_CS"/>
</dbReference>
<dbReference type="CDD" id="cd04583">
    <property type="entry name" value="CBS_pair_ABC_OpuCA_assoc"/>
    <property type="match status" value="1"/>
</dbReference>
<dbReference type="InterPro" id="IPR003593">
    <property type="entry name" value="AAA+_ATPase"/>
</dbReference>
<keyword evidence="8" id="KW-0472">Membrane</keyword>
<dbReference type="PANTHER" id="PTHR43117:SF3">
    <property type="entry name" value="CHOLINE TRANSPORT ATP-BINDING PROTEIN OPUBA"/>
    <property type="match status" value="1"/>
</dbReference>
<dbReference type="EC" id="7.6.2.9" evidence="8"/>
<evidence type="ECO:0000256" key="4">
    <source>
        <dbReference type="ARBA" id="ARBA00022741"/>
    </source>
</evidence>
<dbReference type="InterPro" id="IPR000644">
    <property type="entry name" value="CBS_dom"/>
</dbReference>
<dbReference type="PROSITE" id="PS00211">
    <property type="entry name" value="ABC_TRANSPORTER_1"/>
    <property type="match status" value="1"/>
</dbReference>
<keyword evidence="5 8" id="KW-0067">ATP-binding</keyword>
<dbReference type="GO" id="GO:0005886">
    <property type="term" value="C:plasma membrane"/>
    <property type="evidence" value="ECO:0007669"/>
    <property type="project" value="UniProtKB-SubCell"/>
</dbReference>
<comment type="catalytic activity">
    <reaction evidence="8">
        <text>a quaternary ammonium(out) + ATP + H2O = a quaternary ammonium(in) + ADP + phosphate + H(+)</text>
        <dbReference type="Rhea" id="RHEA:11036"/>
        <dbReference type="ChEBI" id="CHEBI:15377"/>
        <dbReference type="ChEBI" id="CHEBI:15378"/>
        <dbReference type="ChEBI" id="CHEBI:30616"/>
        <dbReference type="ChEBI" id="CHEBI:35267"/>
        <dbReference type="ChEBI" id="CHEBI:43474"/>
        <dbReference type="ChEBI" id="CHEBI:456216"/>
    </reaction>
</comment>
<evidence type="ECO:0000259" key="9">
    <source>
        <dbReference type="PROSITE" id="PS50893"/>
    </source>
</evidence>
<evidence type="ECO:0000256" key="1">
    <source>
        <dbReference type="ARBA" id="ARBA00005417"/>
    </source>
</evidence>
<evidence type="ECO:0000256" key="8">
    <source>
        <dbReference type="RuleBase" id="RU369116"/>
    </source>
</evidence>
<dbReference type="PATRIC" id="fig|1423778.4.peg.1760"/>
<dbReference type="SUPFAM" id="SSF52540">
    <property type="entry name" value="P-loop containing nucleoside triphosphate hydrolases"/>
    <property type="match status" value="1"/>
</dbReference>
<feature type="domain" description="ABC transporter" evidence="9">
    <location>
        <begin position="3"/>
        <end position="237"/>
    </location>
</feature>
<evidence type="ECO:0000256" key="2">
    <source>
        <dbReference type="ARBA" id="ARBA00022448"/>
    </source>
</evidence>
<dbReference type="InterPro" id="IPR005892">
    <property type="entry name" value="Gly-betaine_transp_ATP-bd"/>
</dbReference>
<keyword evidence="12" id="KW-1185">Reference proteome</keyword>
<dbReference type="Proteomes" id="UP000051697">
    <property type="component" value="Unassembled WGS sequence"/>
</dbReference>
<dbReference type="PANTHER" id="PTHR43117">
    <property type="entry name" value="OSMOPROTECTANT IMPORT ATP-BINDING PROTEIN OSMV"/>
    <property type="match status" value="1"/>
</dbReference>